<name>A0ABD3GGZ4_9MARC</name>
<feature type="region of interest" description="Disordered" evidence="1">
    <location>
        <begin position="1"/>
        <end position="74"/>
    </location>
</feature>
<gene>
    <name evidence="2" type="ORF">R1sor_021404</name>
</gene>
<dbReference type="Proteomes" id="UP001633002">
    <property type="component" value="Unassembled WGS sequence"/>
</dbReference>
<dbReference type="AlphaFoldDB" id="A0ABD3GGZ4"/>
<sequence>MASQQGDAAHASVKRKGQDVEETHPVAPPSSADRCVRGKRKLSGGCSSSLPITVSTDSESSANEGDGAGNSPGNYTEATFTELVGEADAMAEEVVFFDVTVRQYGVEVEESDIVDTQWHIARTSGNSPSCRARFRSNSRPVCGAYVARQSFAKYPAPTFRLPNERSRFTRFANDQFWFCLNDVCAFGKLAQFLDGRKSRLPSVWPVARVTSLSQIEVDELTKFGFRLVPDIEPVSQLEAPIYTIRSVLDVESFPEDLSSLPHDTIPKTRAGRPCNRRNKVSKLKLARIKVAQDGSIVLKARKAVIP</sequence>
<dbReference type="EMBL" id="JBJQOH010000007">
    <property type="protein sequence ID" value="KAL3678448.1"/>
    <property type="molecule type" value="Genomic_DNA"/>
</dbReference>
<comment type="caution">
    <text evidence="2">The sequence shown here is derived from an EMBL/GenBank/DDBJ whole genome shotgun (WGS) entry which is preliminary data.</text>
</comment>
<protein>
    <submittedName>
        <fullName evidence="2">Uncharacterized protein</fullName>
    </submittedName>
</protein>
<organism evidence="2 3">
    <name type="scientific">Riccia sorocarpa</name>
    <dbReference type="NCBI Taxonomy" id="122646"/>
    <lineage>
        <taxon>Eukaryota</taxon>
        <taxon>Viridiplantae</taxon>
        <taxon>Streptophyta</taxon>
        <taxon>Embryophyta</taxon>
        <taxon>Marchantiophyta</taxon>
        <taxon>Marchantiopsida</taxon>
        <taxon>Marchantiidae</taxon>
        <taxon>Marchantiales</taxon>
        <taxon>Ricciaceae</taxon>
        <taxon>Riccia</taxon>
    </lineage>
</organism>
<evidence type="ECO:0000313" key="2">
    <source>
        <dbReference type="EMBL" id="KAL3678448.1"/>
    </source>
</evidence>
<keyword evidence="3" id="KW-1185">Reference proteome</keyword>
<evidence type="ECO:0000313" key="3">
    <source>
        <dbReference type="Proteomes" id="UP001633002"/>
    </source>
</evidence>
<evidence type="ECO:0000256" key="1">
    <source>
        <dbReference type="SAM" id="MobiDB-lite"/>
    </source>
</evidence>
<accession>A0ABD3GGZ4</accession>
<feature type="compositionally biased region" description="Polar residues" evidence="1">
    <location>
        <begin position="45"/>
        <end position="63"/>
    </location>
</feature>
<reference evidence="2 3" key="1">
    <citation type="submission" date="2024-09" db="EMBL/GenBank/DDBJ databases">
        <title>Chromosome-scale assembly of Riccia sorocarpa.</title>
        <authorList>
            <person name="Paukszto L."/>
        </authorList>
    </citation>
    <scope>NUCLEOTIDE SEQUENCE [LARGE SCALE GENOMIC DNA]</scope>
    <source>
        <strain evidence="2">LP-2024</strain>
        <tissue evidence="2">Aerial parts of the thallus</tissue>
    </source>
</reference>
<proteinExistence type="predicted"/>